<feature type="transmembrane region" description="Helical" evidence="1">
    <location>
        <begin position="21"/>
        <end position="39"/>
    </location>
</feature>
<evidence type="ECO:0000256" key="1">
    <source>
        <dbReference type="SAM" id="Phobius"/>
    </source>
</evidence>
<comment type="caution">
    <text evidence="2">The sequence shown here is derived from an EMBL/GenBank/DDBJ whole genome shotgun (WGS) entry which is preliminary data.</text>
</comment>
<accession>A0A9N9C3H5</accession>
<dbReference type="AlphaFoldDB" id="A0A9N9C3H5"/>
<organism evidence="2 3">
    <name type="scientific">Paraglomus brasilianum</name>
    <dbReference type="NCBI Taxonomy" id="144538"/>
    <lineage>
        <taxon>Eukaryota</taxon>
        <taxon>Fungi</taxon>
        <taxon>Fungi incertae sedis</taxon>
        <taxon>Mucoromycota</taxon>
        <taxon>Glomeromycotina</taxon>
        <taxon>Glomeromycetes</taxon>
        <taxon>Paraglomerales</taxon>
        <taxon>Paraglomeraceae</taxon>
        <taxon>Paraglomus</taxon>
    </lineage>
</organism>
<dbReference type="OrthoDB" id="20729at2759"/>
<gene>
    <name evidence="2" type="ORF">PBRASI_LOCUS6850</name>
</gene>
<name>A0A9N9C3H5_9GLOM</name>
<evidence type="ECO:0000313" key="2">
    <source>
        <dbReference type="EMBL" id="CAG8585578.1"/>
    </source>
</evidence>
<keyword evidence="3" id="KW-1185">Reference proteome</keyword>
<protein>
    <submittedName>
        <fullName evidence="2">4122_t:CDS:1</fullName>
    </submittedName>
</protein>
<keyword evidence="1" id="KW-0472">Membrane</keyword>
<evidence type="ECO:0000313" key="3">
    <source>
        <dbReference type="Proteomes" id="UP000789739"/>
    </source>
</evidence>
<keyword evidence="1" id="KW-1133">Transmembrane helix</keyword>
<sequence length="172" mass="19465">MIIWQGVHHYEQQRCNPVDEYYLIVCATVGGVAVWRFTILRRVLAEVLVQGNILQEIAHGDIEIFTHKPGEQIESILFIATPSTGAPITHLCFTPASILTTHFFDIELTGEGEDSHNINHDAFEDTKVMPAPISDDASKRKLPFVVLYIRYRRRQFDKIDNVSVGEDGENGE</sequence>
<proteinExistence type="predicted"/>
<keyword evidence="1" id="KW-0812">Transmembrane</keyword>
<reference evidence="2" key="1">
    <citation type="submission" date="2021-06" db="EMBL/GenBank/DDBJ databases">
        <authorList>
            <person name="Kallberg Y."/>
            <person name="Tangrot J."/>
            <person name="Rosling A."/>
        </authorList>
    </citation>
    <scope>NUCLEOTIDE SEQUENCE</scope>
    <source>
        <strain evidence="2">BR232B</strain>
    </source>
</reference>
<dbReference type="Proteomes" id="UP000789739">
    <property type="component" value="Unassembled WGS sequence"/>
</dbReference>
<dbReference type="EMBL" id="CAJVPI010000966">
    <property type="protein sequence ID" value="CAG8585578.1"/>
    <property type="molecule type" value="Genomic_DNA"/>
</dbReference>